<keyword evidence="2" id="KW-0808">Transferase</keyword>
<dbReference type="InterPro" id="IPR001173">
    <property type="entry name" value="Glyco_trans_2-like"/>
</dbReference>
<evidence type="ECO:0000313" key="3">
    <source>
        <dbReference type="Proteomes" id="UP000266005"/>
    </source>
</evidence>
<gene>
    <name evidence="2" type="ORF">D1627_08245</name>
</gene>
<protein>
    <submittedName>
        <fullName evidence="2">Glycosyltransferase</fullName>
    </submittedName>
</protein>
<dbReference type="GO" id="GO:0016740">
    <property type="term" value="F:transferase activity"/>
    <property type="evidence" value="ECO:0007669"/>
    <property type="project" value="UniProtKB-KW"/>
</dbReference>
<organism evidence="2 3">
    <name type="scientific">Pontibacter oryzae</name>
    <dbReference type="NCBI Taxonomy" id="2304593"/>
    <lineage>
        <taxon>Bacteria</taxon>
        <taxon>Pseudomonadati</taxon>
        <taxon>Bacteroidota</taxon>
        <taxon>Cytophagia</taxon>
        <taxon>Cytophagales</taxon>
        <taxon>Hymenobacteraceae</taxon>
        <taxon>Pontibacter</taxon>
    </lineage>
</organism>
<comment type="caution">
    <text evidence="2">The sequence shown here is derived from an EMBL/GenBank/DDBJ whole genome shotgun (WGS) entry which is preliminary data.</text>
</comment>
<dbReference type="CDD" id="cd00761">
    <property type="entry name" value="Glyco_tranf_GTA_type"/>
    <property type="match status" value="1"/>
</dbReference>
<feature type="domain" description="Glycosyltransferase 2-like" evidence="1">
    <location>
        <begin position="6"/>
        <end position="169"/>
    </location>
</feature>
<dbReference type="Proteomes" id="UP000266005">
    <property type="component" value="Unassembled WGS sequence"/>
</dbReference>
<dbReference type="OrthoDB" id="761861at2"/>
<accession>A0A399SFR2</accession>
<dbReference type="Pfam" id="PF00535">
    <property type="entry name" value="Glycos_transf_2"/>
    <property type="match status" value="1"/>
</dbReference>
<evidence type="ECO:0000313" key="2">
    <source>
        <dbReference type="EMBL" id="RIJ41981.1"/>
    </source>
</evidence>
<name>A0A399SFR2_9BACT</name>
<evidence type="ECO:0000259" key="1">
    <source>
        <dbReference type="Pfam" id="PF00535"/>
    </source>
</evidence>
<dbReference type="AlphaFoldDB" id="A0A399SFR2"/>
<dbReference type="EMBL" id="QWGE01000002">
    <property type="protein sequence ID" value="RIJ41981.1"/>
    <property type="molecule type" value="Genomic_DNA"/>
</dbReference>
<dbReference type="InterPro" id="IPR029044">
    <property type="entry name" value="Nucleotide-diphossugar_trans"/>
</dbReference>
<sequence length="300" mass="34642">MVTSLSILIPVFNQDVTAMVHTLLAQCIRLSISYEIRIYDDASEDQFRQLNRPLAGQAGVVYEELPNNIGRSSIRNRLAFDAQYEHLLFLDNDCLPVSFNFLFNYLVEAQLSEVVIGGVAYVATKPEKPFRLHWKYGRLRGAKSATQRQQQPYNDVFLCNALIKRAVFYKFPLRESLKKYGHEDTVFAQHLQENNISVKHINNPVVHLGLEETTVLLLKTEQAVQNLAQLYAEGEQVEPIRIMQAYNMLQNWRLARPYQLVFATIERVVKQNLASGYPNLMLYDLYRLFLLSKLLQNKKG</sequence>
<keyword evidence="3" id="KW-1185">Reference proteome</keyword>
<dbReference type="RefSeq" id="WP_119431725.1">
    <property type="nucleotide sequence ID" value="NZ_QWGE01000002.1"/>
</dbReference>
<proteinExistence type="predicted"/>
<dbReference type="Gene3D" id="3.90.550.10">
    <property type="entry name" value="Spore Coat Polysaccharide Biosynthesis Protein SpsA, Chain A"/>
    <property type="match status" value="1"/>
</dbReference>
<dbReference type="SUPFAM" id="SSF53448">
    <property type="entry name" value="Nucleotide-diphospho-sugar transferases"/>
    <property type="match status" value="1"/>
</dbReference>
<reference evidence="3" key="1">
    <citation type="submission" date="2018-08" db="EMBL/GenBank/DDBJ databases">
        <title>Mucilaginibacter sp. MYSH2.</title>
        <authorList>
            <person name="Seo T."/>
        </authorList>
    </citation>
    <scope>NUCLEOTIDE SEQUENCE [LARGE SCALE GENOMIC DNA]</scope>
    <source>
        <strain evidence="3">KIRAN</strain>
    </source>
</reference>